<keyword evidence="9" id="KW-1185">Reference proteome</keyword>
<dbReference type="GeneID" id="8778459"/>
<dbReference type="PaxDb" id="589924-Ferp_0951"/>
<dbReference type="Proteomes" id="UP000002613">
    <property type="component" value="Chromosome"/>
</dbReference>
<dbReference type="EC" id="3.1.21.7" evidence="7"/>
<feature type="binding site" evidence="7">
    <location>
        <position position="33"/>
    </location>
    <ligand>
        <name>Mg(2+)</name>
        <dbReference type="ChEBI" id="CHEBI:18420"/>
    </ligand>
</feature>
<dbReference type="HOGENOM" id="CLU_047631_1_1_2"/>
<organism evidence="8 9">
    <name type="scientific">Ferroglobus placidus (strain DSM 10642 / AEDII12DO)</name>
    <dbReference type="NCBI Taxonomy" id="589924"/>
    <lineage>
        <taxon>Archaea</taxon>
        <taxon>Methanobacteriati</taxon>
        <taxon>Methanobacteriota</taxon>
        <taxon>Archaeoglobi</taxon>
        <taxon>Archaeoglobales</taxon>
        <taxon>Archaeoglobaceae</taxon>
        <taxon>Ferroglobus</taxon>
    </lineage>
</organism>
<dbReference type="GO" id="GO:0016891">
    <property type="term" value="F:RNA endonuclease activity producing 5'-phosphomonoesters, hydrolytic mechanism"/>
    <property type="evidence" value="ECO:0007669"/>
    <property type="project" value="TreeGrafter"/>
</dbReference>
<evidence type="ECO:0000313" key="8">
    <source>
        <dbReference type="EMBL" id="ADC65116.1"/>
    </source>
</evidence>
<dbReference type="AlphaFoldDB" id="D3RXA3"/>
<sequence>MNKLVELQKKIAEEVVLEDAFNYEEIKYVVGVDQAFFKKGDKEFVVSAAVLMSFPDLRFIDSGVDLRKVDFPYIPTFLMFREGDSAVEAVKKVLREKTVIIVDGSGIAHPRKCGLATFVGVALRNPSIGVTKRPLYGKFEEPKRSGESKGIFNDELIGYAYKPCARCNPIYVSPGNMISPETALRVVVATIRNYKLPIPIREAHKMANREKLNYLSDLDSSG</sequence>
<feature type="site" description="Interaction with target DNA" evidence="7">
    <location>
        <position position="73"/>
    </location>
</feature>
<evidence type="ECO:0000313" key="9">
    <source>
        <dbReference type="Proteomes" id="UP000002613"/>
    </source>
</evidence>
<dbReference type="InterPro" id="IPR007581">
    <property type="entry name" value="Endonuclease-V"/>
</dbReference>
<dbReference type="GO" id="GO:0005737">
    <property type="term" value="C:cytoplasm"/>
    <property type="evidence" value="ECO:0007669"/>
    <property type="project" value="UniProtKB-SubCell"/>
</dbReference>
<comment type="subcellular location">
    <subcellularLocation>
        <location evidence="2 7">Cytoplasm</location>
    </subcellularLocation>
</comment>
<reference evidence="8 9" key="2">
    <citation type="journal article" date="2011" name="Stand. Genomic Sci.">
        <title>Complete genome sequence of Ferroglobus placidus AEDII12DO.</title>
        <authorList>
            <person name="Anderson I."/>
            <person name="Risso C."/>
            <person name="Holmes D."/>
            <person name="Lucas S."/>
            <person name="Copeland A."/>
            <person name="Lapidus A."/>
            <person name="Cheng J.F."/>
            <person name="Bruce D."/>
            <person name="Goodwin L."/>
            <person name="Pitluck S."/>
            <person name="Saunders E."/>
            <person name="Brettin T."/>
            <person name="Detter J.C."/>
            <person name="Han C."/>
            <person name="Tapia R."/>
            <person name="Larimer F."/>
            <person name="Land M."/>
            <person name="Hauser L."/>
            <person name="Woyke T."/>
            <person name="Lovley D."/>
            <person name="Kyrpides N."/>
            <person name="Ivanova N."/>
        </authorList>
    </citation>
    <scope>NUCLEOTIDE SEQUENCE [LARGE SCALE GENOMIC DNA]</scope>
    <source>
        <strain evidence="9">DSM 10642 / AEDII12DO</strain>
    </source>
</reference>
<keyword evidence="3 7" id="KW-0963">Cytoplasm</keyword>
<dbReference type="Gene3D" id="3.30.2170.10">
    <property type="entry name" value="archaeoglobus fulgidus dsm 4304 superfamily"/>
    <property type="match status" value="1"/>
</dbReference>
<dbReference type="GO" id="GO:0003727">
    <property type="term" value="F:single-stranded RNA binding"/>
    <property type="evidence" value="ECO:0007669"/>
    <property type="project" value="TreeGrafter"/>
</dbReference>
<comment type="similarity">
    <text evidence="7">Belongs to the endonuclease V family.</text>
</comment>
<keyword evidence="6 7" id="KW-0378">Hydrolase</keyword>
<dbReference type="EMBL" id="CP001899">
    <property type="protein sequence ID" value="ADC65116.1"/>
    <property type="molecule type" value="Genomic_DNA"/>
</dbReference>
<dbReference type="GO" id="GO:0043737">
    <property type="term" value="F:deoxyribonuclease V activity"/>
    <property type="evidence" value="ECO:0007669"/>
    <property type="project" value="UniProtKB-UniRule"/>
</dbReference>
<dbReference type="STRING" id="589924.Ferp_0951"/>
<evidence type="ECO:0000256" key="1">
    <source>
        <dbReference type="ARBA" id="ARBA00001835"/>
    </source>
</evidence>
<name>D3RXA3_FERPA</name>
<accession>D3RXA3</accession>
<evidence type="ECO:0000256" key="5">
    <source>
        <dbReference type="ARBA" id="ARBA00022759"/>
    </source>
</evidence>
<comment type="catalytic activity">
    <reaction evidence="1 7">
        <text>Endonucleolytic cleavage at apurinic or apyrimidinic sites to products with a 5'-phosphate.</text>
        <dbReference type="EC" id="3.1.21.7"/>
    </reaction>
</comment>
<dbReference type="CDD" id="cd06559">
    <property type="entry name" value="Endonuclease_V"/>
    <property type="match status" value="1"/>
</dbReference>
<keyword evidence="7" id="KW-0460">Magnesium</keyword>
<protein>
    <recommendedName>
        <fullName evidence="7">Endonuclease V</fullName>
        <ecNumber evidence="7">3.1.21.7</ecNumber>
    </recommendedName>
    <alternativeName>
        <fullName evidence="7">Deoxyinosine 3'endonuclease</fullName>
    </alternativeName>
    <alternativeName>
        <fullName evidence="7">Deoxyribonuclease V</fullName>
        <shortName evidence="7">DNase V</shortName>
    </alternativeName>
</protein>
<dbReference type="Pfam" id="PF04493">
    <property type="entry name" value="Endonuclease_5"/>
    <property type="match status" value="1"/>
</dbReference>
<keyword evidence="7" id="KW-0227">DNA damage</keyword>
<keyword evidence="4 7" id="KW-0540">Nuclease</keyword>
<dbReference type="PANTHER" id="PTHR28511:SF1">
    <property type="entry name" value="ENDONUCLEASE V"/>
    <property type="match status" value="1"/>
</dbReference>
<dbReference type="GO" id="GO:0000287">
    <property type="term" value="F:magnesium ion binding"/>
    <property type="evidence" value="ECO:0007669"/>
    <property type="project" value="UniProtKB-UniRule"/>
</dbReference>
<dbReference type="RefSeq" id="WP_012965459.1">
    <property type="nucleotide sequence ID" value="NC_013849.1"/>
</dbReference>
<evidence type="ECO:0000256" key="6">
    <source>
        <dbReference type="ARBA" id="ARBA00022801"/>
    </source>
</evidence>
<dbReference type="eggNOG" id="arCOG00929">
    <property type="taxonomic scope" value="Archaea"/>
</dbReference>
<dbReference type="PANTHER" id="PTHR28511">
    <property type="entry name" value="ENDONUCLEASE V"/>
    <property type="match status" value="1"/>
</dbReference>
<dbReference type="GO" id="GO:0006281">
    <property type="term" value="P:DNA repair"/>
    <property type="evidence" value="ECO:0007669"/>
    <property type="project" value="UniProtKB-UniRule"/>
</dbReference>
<feature type="binding site" evidence="7">
    <location>
        <position position="103"/>
    </location>
    <ligand>
        <name>Mg(2+)</name>
        <dbReference type="ChEBI" id="CHEBI:18420"/>
    </ligand>
</feature>
<keyword evidence="7" id="KW-0234">DNA repair</keyword>
<dbReference type="KEGG" id="fpl:Ferp_0951"/>
<evidence type="ECO:0000256" key="2">
    <source>
        <dbReference type="ARBA" id="ARBA00004496"/>
    </source>
</evidence>
<keyword evidence="7" id="KW-0479">Metal-binding</keyword>
<evidence type="ECO:0000256" key="7">
    <source>
        <dbReference type="HAMAP-Rule" id="MF_00801"/>
    </source>
</evidence>
<keyword evidence="5 7" id="KW-0255">Endonuclease</keyword>
<reference evidence="9" key="1">
    <citation type="submission" date="2010-02" db="EMBL/GenBank/DDBJ databases">
        <title>Complete sequence of Ferroglobus placidus DSM 10642.</title>
        <authorList>
            <consortium name="US DOE Joint Genome Institute"/>
            <person name="Lucas S."/>
            <person name="Copeland A."/>
            <person name="Lapidus A."/>
            <person name="Cheng J.-F."/>
            <person name="Bruce D."/>
            <person name="Goodwin L."/>
            <person name="Pitluck S."/>
            <person name="Saunders E."/>
            <person name="Brettin T."/>
            <person name="Detter J.C."/>
            <person name="Han C."/>
            <person name="Tapia R."/>
            <person name="Larimer F."/>
            <person name="Land M."/>
            <person name="Hauser L."/>
            <person name="Kyrpides N."/>
            <person name="Ivanova N."/>
            <person name="Holmes D."/>
            <person name="Lovley D."/>
            <person name="Kyrpides N."/>
            <person name="Anderson I.J."/>
            <person name="Woyke T."/>
        </authorList>
    </citation>
    <scope>NUCLEOTIDE SEQUENCE [LARGE SCALE GENOMIC DNA]</scope>
    <source>
        <strain evidence="9">DSM 10642 / AEDII12DO</strain>
    </source>
</reference>
<proteinExistence type="inferred from homology"/>
<evidence type="ECO:0000256" key="3">
    <source>
        <dbReference type="ARBA" id="ARBA00022490"/>
    </source>
</evidence>
<evidence type="ECO:0000256" key="4">
    <source>
        <dbReference type="ARBA" id="ARBA00022722"/>
    </source>
</evidence>
<dbReference type="HAMAP" id="MF_00801">
    <property type="entry name" value="Endonuclease_5"/>
    <property type="match status" value="1"/>
</dbReference>
<comment type="cofactor">
    <cofactor evidence="7">
        <name>Mg(2+)</name>
        <dbReference type="ChEBI" id="CHEBI:18420"/>
    </cofactor>
</comment>
<gene>
    <name evidence="7" type="primary">nfi</name>
    <name evidence="8" type="ordered locus">Ferp_0951</name>
</gene>
<comment type="function">
    <text evidence="7">DNA repair enzyme involved in the repair of deaminated bases. Selectively cleaves double-stranded DNA at the second phosphodiester bond 3' to a deoxyinosine leaving behind the intact lesion on the nicked DNA.</text>
</comment>